<organism evidence="1 2">
    <name type="scientific">Aspergillus tanneri</name>
    <dbReference type="NCBI Taxonomy" id="1220188"/>
    <lineage>
        <taxon>Eukaryota</taxon>
        <taxon>Fungi</taxon>
        <taxon>Dikarya</taxon>
        <taxon>Ascomycota</taxon>
        <taxon>Pezizomycotina</taxon>
        <taxon>Eurotiomycetes</taxon>
        <taxon>Eurotiomycetidae</taxon>
        <taxon>Eurotiales</taxon>
        <taxon>Aspergillaceae</taxon>
        <taxon>Aspergillus</taxon>
        <taxon>Aspergillus subgen. Circumdati</taxon>
    </lineage>
</organism>
<dbReference type="OrthoDB" id="6921389at2759"/>
<dbReference type="Proteomes" id="UP000324241">
    <property type="component" value="Unassembled WGS sequence"/>
</dbReference>
<dbReference type="RefSeq" id="XP_033423214.1">
    <property type="nucleotide sequence ID" value="XM_033575196.1"/>
</dbReference>
<dbReference type="EMBL" id="QUQM01000005">
    <property type="protein sequence ID" value="KAA8643853.1"/>
    <property type="molecule type" value="Genomic_DNA"/>
</dbReference>
<dbReference type="SUPFAM" id="SSF48576">
    <property type="entry name" value="Terpenoid synthases"/>
    <property type="match status" value="1"/>
</dbReference>
<sequence length="322" mass="36316">MSFNSTQTWDPIPAFNHPEHFSRFPAAIAHNAADVVNALRKIIDACCAPDSKEGMKAKTRHLRAENEPFAICHCTADPERLVVLSSIIELAWINDADVTEELDHKTACVKHGTLMDAMNLETLINAQIGQFNSQETLFGLLVQKAAAMDPRSATKLVDVLTNYLRTFDSSDEDFSSMNTYIPYRVGNCGYWISSYFIRWGMGMILSDAEYESIQEFDFSMGVILGLTNDYFSWDVEKDQETDRVRNAVRVLMKEHGISETVAKILLKGIIVDEEEKACRLKHQALSSLRSPSPTLLQYIAAIELYVGGSCYWHATAPRYKRQ</sequence>
<reference evidence="1 2" key="1">
    <citation type="submission" date="2019-08" db="EMBL/GenBank/DDBJ databases">
        <title>The genome sequence of a newly discovered highly antifungal drug resistant Aspergillus species, Aspergillus tanneri NIH 1004.</title>
        <authorList>
            <person name="Mounaud S."/>
            <person name="Singh I."/>
            <person name="Joardar V."/>
            <person name="Pakala S."/>
            <person name="Pakala S."/>
            <person name="Venepally P."/>
            <person name="Chung J.K."/>
            <person name="Losada L."/>
            <person name="Nierman W.C."/>
        </authorList>
    </citation>
    <scope>NUCLEOTIDE SEQUENCE [LARGE SCALE GENOMIC DNA]</scope>
    <source>
        <strain evidence="1 2">NIH1004</strain>
    </source>
</reference>
<proteinExistence type="predicted"/>
<dbReference type="Gene3D" id="1.10.600.10">
    <property type="entry name" value="Farnesyl Diphosphate Synthase"/>
    <property type="match status" value="1"/>
</dbReference>
<dbReference type="InterPro" id="IPR008949">
    <property type="entry name" value="Isoprenoid_synthase_dom_sf"/>
</dbReference>
<comment type="caution">
    <text evidence="1">The sequence shown here is derived from an EMBL/GenBank/DDBJ whole genome shotgun (WGS) entry which is preliminary data.</text>
</comment>
<accession>A0A5M9MFW1</accession>
<protein>
    <submittedName>
        <fullName evidence="1">Terpene cyclase</fullName>
    </submittedName>
</protein>
<evidence type="ECO:0000313" key="2">
    <source>
        <dbReference type="Proteomes" id="UP000324241"/>
    </source>
</evidence>
<dbReference type="AlphaFoldDB" id="A0A5M9MFW1"/>
<evidence type="ECO:0000313" key="1">
    <source>
        <dbReference type="EMBL" id="KAA8643853.1"/>
    </source>
</evidence>
<dbReference type="VEuPathDB" id="FungiDB:EYZ11_010553"/>
<gene>
    <name evidence="1" type="ORF">ATNIH1004_010628</name>
</gene>
<dbReference type="Pfam" id="PF19086">
    <property type="entry name" value="Terpene_syn_C_2"/>
    <property type="match status" value="1"/>
</dbReference>
<dbReference type="GeneID" id="54333329"/>
<name>A0A5M9MFW1_9EURO</name>